<feature type="binding site" evidence="8">
    <location>
        <begin position="152"/>
        <end position="154"/>
    </location>
    <ligand>
        <name>ATP</name>
        <dbReference type="ChEBI" id="CHEBI:30616"/>
    </ligand>
</feature>
<accession>A0A2R4M4B2</accession>
<dbReference type="SUPFAM" id="SSF52374">
    <property type="entry name" value="Nucleotidylyl transferase"/>
    <property type="match status" value="1"/>
</dbReference>
<evidence type="ECO:0000313" key="11">
    <source>
        <dbReference type="Proteomes" id="UP000241447"/>
    </source>
</evidence>
<dbReference type="PANTHER" id="PTHR43766:SF1">
    <property type="entry name" value="TRYPTOPHAN--TRNA LIGASE, MITOCHONDRIAL"/>
    <property type="match status" value="1"/>
</dbReference>
<dbReference type="GO" id="GO:0004830">
    <property type="term" value="F:tryptophan-tRNA ligase activity"/>
    <property type="evidence" value="ECO:0007669"/>
    <property type="project" value="UniProtKB-UniRule"/>
</dbReference>
<dbReference type="InterPro" id="IPR050203">
    <property type="entry name" value="Trp-tRNA_synthetase"/>
</dbReference>
<dbReference type="PRINTS" id="PR01039">
    <property type="entry name" value="TRNASYNTHTRP"/>
</dbReference>
<evidence type="ECO:0000313" key="10">
    <source>
        <dbReference type="EMBL" id="AVW92044.1"/>
    </source>
</evidence>
<evidence type="ECO:0000256" key="1">
    <source>
        <dbReference type="ARBA" id="ARBA00005594"/>
    </source>
</evidence>
<dbReference type="InterPro" id="IPR024109">
    <property type="entry name" value="Trp-tRNA-ligase_bac-type"/>
</dbReference>
<reference evidence="10 11" key="1">
    <citation type="submission" date="2018-03" db="EMBL/GenBank/DDBJ databases">
        <title>The Complete Genome of Celeribacter baekdonensis strain LH4, a Thiosulfate-Oxidizing Alphaproteobacterium Isolated from Gulf of Mexico Continental Slope Sediments.</title>
        <authorList>
            <person name="Flood B.E."/>
            <person name="Bailey J.V."/>
            <person name="Leprich D."/>
        </authorList>
    </citation>
    <scope>NUCLEOTIDE SEQUENCE [LARGE SCALE GENOMIC DNA]</scope>
    <source>
        <strain evidence="10 11">LH4</strain>
    </source>
</reference>
<evidence type="ECO:0000256" key="2">
    <source>
        <dbReference type="ARBA" id="ARBA00022598"/>
    </source>
</evidence>
<dbReference type="GO" id="GO:0005524">
    <property type="term" value="F:ATP binding"/>
    <property type="evidence" value="ECO:0007669"/>
    <property type="project" value="UniProtKB-UniRule"/>
</dbReference>
<evidence type="ECO:0000256" key="4">
    <source>
        <dbReference type="ARBA" id="ARBA00022840"/>
    </source>
</evidence>
<comment type="subcellular location">
    <subcellularLocation>
        <location evidence="8">Cytoplasm</location>
    </subcellularLocation>
</comment>
<protein>
    <recommendedName>
        <fullName evidence="8">Tryptophan--tRNA ligase</fullName>
        <ecNumber evidence="8">6.1.1.2</ecNumber>
    </recommendedName>
    <alternativeName>
        <fullName evidence="8">Tryptophanyl-tRNA synthetase</fullName>
        <shortName evidence="8">TrpRS</shortName>
    </alternativeName>
</protein>
<evidence type="ECO:0000256" key="3">
    <source>
        <dbReference type="ARBA" id="ARBA00022741"/>
    </source>
</evidence>
<dbReference type="InterPro" id="IPR014729">
    <property type="entry name" value="Rossmann-like_a/b/a_fold"/>
</dbReference>
<feature type="short sequence motif" description="'KMSKS' region" evidence="8">
    <location>
        <begin position="201"/>
        <end position="205"/>
    </location>
</feature>
<evidence type="ECO:0000256" key="6">
    <source>
        <dbReference type="ARBA" id="ARBA00023146"/>
    </source>
</evidence>
<dbReference type="InterPro" id="IPR002305">
    <property type="entry name" value="aa-tRNA-synth_Ic"/>
</dbReference>
<dbReference type="HAMAP" id="MF_00140_B">
    <property type="entry name" value="Trp_tRNA_synth_B"/>
    <property type="match status" value="1"/>
</dbReference>
<dbReference type="Gene3D" id="3.40.50.620">
    <property type="entry name" value="HUPs"/>
    <property type="match status" value="1"/>
</dbReference>
<keyword evidence="3 8" id="KW-0547">Nucleotide-binding</keyword>
<comment type="function">
    <text evidence="8">Catalyzes the attachment of tryptophan to tRNA(Trp).</text>
</comment>
<gene>
    <name evidence="8 10" type="primary">trpS</name>
    <name evidence="10" type="ORF">DA792_13955</name>
</gene>
<name>A0A2R4M4B2_9RHOB</name>
<evidence type="ECO:0000256" key="5">
    <source>
        <dbReference type="ARBA" id="ARBA00022917"/>
    </source>
</evidence>
<dbReference type="Gene3D" id="1.10.240.10">
    <property type="entry name" value="Tyrosyl-Transfer RNA Synthetase"/>
    <property type="match status" value="1"/>
</dbReference>
<dbReference type="PROSITE" id="PS00178">
    <property type="entry name" value="AA_TRNA_LIGASE_I"/>
    <property type="match status" value="1"/>
</dbReference>
<feature type="binding site" evidence="8">
    <location>
        <begin position="15"/>
        <end position="17"/>
    </location>
    <ligand>
        <name>ATP</name>
        <dbReference type="ChEBI" id="CHEBI:30616"/>
    </ligand>
</feature>
<dbReference type="PANTHER" id="PTHR43766">
    <property type="entry name" value="TRYPTOPHAN--TRNA LIGASE, MITOCHONDRIAL"/>
    <property type="match status" value="1"/>
</dbReference>
<keyword evidence="8" id="KW-0963">Cytoplasm</keyword>
<comment type="catalytic activity">
    <reaction evidence="7 8">
        <text>tRNA(Trp) + L-tryptophan + ATP = L-tryptophyl-tRNA(Trp) + AMP + diphosphate + H(+)</text>
        <dbReference type="Rhea" id="RHEA:24080"/>
        <dbReference type="Rhea" id="RHEA-COMP:9671"/>
        <dbReference type="Rhea" id="RHEA-COMP:9705"/>
        <dbReference type="ChEBI" id="CHEBI:15378"/>
        <dbReference type="ChEBI" id="CHEBI:30616"/>
        <dbReference type="ChEBI" id="CHEBI:33019"/>
        <dbReference type="ChEBI" id="CHEBI:57912"/>
        <dbReference type="ChEBI" id="CHEBI:78442"/>
        <dbReference type="ChEBI" id="CHEBI:78535"/>
        <dbReference type="ChEBI" id="CHEBI:456215"/>
        <dbReference type="EC" id="6.1.1.2"/>
    </reaction>
</comment>
<sequence>MEKLAFTPRVFSGIKPSGGLTLGNYLGAIKRFVDMQGGEFETIYCVVDMHAITVWQDPEDLRHATREVAAGYLAAGIDPEKSVLFNQSRVSAHAELGWLFNCVARVGWMNRMTQFKDKAGKNAENVSLGLYAYPSLMAADILLYHATHVPVGEDQKQHVELTRDIANKFNHDYKVDFFPETIPVIEGPAMRVMNLRDGTKKMSKSGESDMERVNMTDDADTIAKKFKKAKSDADVLPEEMEGLANRPDARNLVNIYAGLSNMTGEEVLAVYGGQGWGKFKPDLAELAVEKLAPISNEMKRLMNDPAEIDRIMAKGADKANEIAQPILNKTFEIMGFVR</sequence>
<proteinExistence type="inferred from homology"/>
<feature type="binding site" evidence="8">
    <location>
        <begin position="201"/>
        <end position="205"/>
    </location>
    <ligand>
        <name>ATP</name>
        <dbReference type="ChEBI" id="CHEBI:30616"/>
    </ligand>
</feature>
<dbReference type="InterPro" id="IPR002306">
    <property type="entry name" value="Trp-tRNA-ligase"/>
</dbReference>
<feature type="binding site" evidence="8">
    <location>
        <position position="140"/>
    </location>
    <ligand>
        <name>L-tryptophan</name>
        <dbReference type="ChEBI" id="CHEBI:57912"/>
    </ligand>
</feature>
<dbReference type="NCBIfam" id="TIGR00233">
    <property type="entry name" value="trpS"/>
    <property type="match status" value="1"/>
</dbReference>
<keyword evidence="6 8" id="KW-0030">Aminoacyl-tRNA synthetase</keyword>
<dbReference type="GO" id="GO:0006436">
    <property type="term" value="P:tryptophanyl-tRNA aminoacylation"/>
    <property type="evidence" value="ECO:0007669"/>
    <property type="project" value="UniProtKB-UniRule"/>
</dbReference>
<comment type="subunit">
    <text evidence="8">Homodimer.</text>
</comment>
<dbReference type="InterPro" id="IPR001412">
    <property type="entry name" value="aa-tRNA-synth_I_CS"/>
</dbReference>
<evidence type="ECO:0000256" key="7">
    <source>
        <dbReference type="ARBA" id="ARBA00049929"/>
    </source>
</evidence>
<keyword evidence="5 8" id="KW-0648">Protein biosynthesis</keyword>
<feature type="binding site" evidence="8">
    <location>
        <begin position="23"/>
        <end position="24"/>
    </location>
    <ligand>
        <name>ATP</name>
        <dbReference type="ChEBI" id="CHEBI:30616"/>
    </ligand>
</feature>
<dbReference type="AlphaFoldDB" id="A0A2R4M4B2"/>
<dbReference type="Pfam" id="PF00579">
    <property type="entry name" value="tRNA-synt_1b"/>
    <property type="match status" value="1"/>
</dbReference>
<dbReference type="OrthoDB" id="9801042at2"/>
<organism evidence="10 11">
    <name type="scientific">Celeribacter baekdonensis</name>
    <dbReference type="NCBI Taxonomy" id="875171"/>
    <lineage>
        <taxon>Bacteria</taxon>
        <taxon>Pseudomonadati</taxon>
        <taxon>Pseudomonadota</taxon>
        <taxon>Alphaproteobacteria</taxon>
        <taxon>Rhodobacterales</taxon>
        <taxon>Roseobacteraceae</taxon>
        <taxon>Celeribacter</taxon>
    </lineage>
</organism>
<dbReference type="Proteomes" id="UP000241447">
    <property type="component" value="Chromosome"/>
</dbReference>
<dbReference type="CDD" id="cd00806">
    <property type="entry name" value="TrpRS_core"/>
    <property type="match status" value="1"/>
</dbReference>
<dbReference type="RefSeq" id="WP_107720463.1">
    <property type="nucleotide sequence ID" value="NZ_CP028475.1"/>
</dbReference>
<feature type="binding site" evidence="8">
    <location>
        <position position="192"/>
    </location>
    <ligand>
        <name>ATP</name>
        <dbReference type="ChEBI" id="CHEBI:30616"/>
    </ligand>
</feature>
<keyword evidence="2 8" id="KW-0436">Ligase</keyword>
<evidence type="ECO:0000256" key="9">
    <source>
        <dbReference type="RuleBase" id="RU363036"/>
    </source>
</evidence>
<dbReference type="GO" id="GO:0005829">
    <property type="term" value="C:cytosol"/>
    <property type="evidence" value="ECO:0007669"/>
    <property type="project" value="TreeGrafter"/>
</dbReference>
<dbReference type="EC" id="6.1.1.2" evidence="8"/>
<keyword evidence="4 8" id="KW-0067">ATP-binding</keyword>
<feature type="short sequence motif" description="'HIGH' region" evidence="8">
    <location>
        <begin position="16"/>
        <end position="24"/>
    </location>
</feature>
<dbReference type="KEGG" id="cbak:DA792_13955"/>
<evidence type="ECO:0000256" key="8">
    <source>
        <dbReference type="HAMAP-Rule" id="MF_00140"/>
    </source>
</evidence>
<dbReference type="EMBL" id="CP028475">
    <property type="protein sequence ID" value="AVW92044.1"/>
    <property type="molecule type" value="Genomic_DNA"/>
</dbReference>
<comment type="similarity">
    <text evidence="1 8 9">Belongs to the class-I aminoacyl-tRNA synthetase family.</text>
</comment>